<dbReference type="AlphaFoldDB" id="A0A9X2XZ20"/>
<name>A0A9X2XZ20_9BACT</name>
<evidence type="ECO:0000256" key="1">
    <source>
        <dbReference type="SAM" id="Phobius"/>
    </source>
</evidence>
<keyword evidence="3" id="KW-1185">Reference proteome</keyword>
<keyword evidence="1" id="KW-0812">Transmembrane</keyword>
<organism evidence="2 3">
    <name type="scientific">Paraflavisolibacter caeni</name>
    <dbReference type="NCBI Taxonomy" id="2982496"/>
    <lineage>
        <taxon>Bacteria</taxon>
        <taxon>Pseudomonadati</taxon>
        <taxon>Bacteroidota</taxon>
        <taxon>Chitinophagia</taxon>
        <taxon>Chitinophagales</taxon>
        <taxon>Chitinophagaceae</taxon>
        <taxon>Paraflavisolibacter</taxon>
    </lineage>
</organism>
<gene>
    <name evidence="2" type="ORF">OCK74_23170</name>
</gene>
<dbReference type="Pfam" id="PF20664">
    <property type="entry name" value="DUF6814"/>
    <property type="match status" value="1"/>
</dbReference>
<feature type="transmembrane region" description="Helical" evidence="1">
    <location>
        <begin position="7"/>
        <end position="31"/>
    </location>
</feature>
<accession>A0A9X2XZ20</accession>
<dbReference type="RefSeq" id="WP_279299478.1">
    <property type="nucleotide sequence ID" value="NZ_JAOTIF010000027.1"/>
</dbReference>
<reference evidence="2" key="1">
    <citation type="submission" date="2022-09" db="EMBL/GenBank/DDBJ databases">
        <authorList>
            <person name="Yuan C."/>
            <person name="Ke Z."/>
        </authorList>
    </citation>
    <scope>NUCLEOTIDE SEQUENCE</scope>
    <source>
        <strain evidence="2">LB-8</strain>
    </source>
</reference>
<dbReference type="EMBL" id="JAOTIF010000027">
    <property type="protein sequence ID" value="MCU7552041.1"/>
    <property type="molecule type" value="Genomic_DNA"/>
</dbReference>
<keyword evidence="1" id="KW-1133">Transmembrane helix</keyword>
<protein>
    <submittedName>
        <fullName evidence="2">Uncharacterized protein</fullName>
    </submittedName>
</protein>
<dbReference type="Proteomes" id="UP001155483">
    <property type="component" value="Unassembled WGS sequence"/>
</dbReference>
<comment type="caution">
    <text evidence="2">The sequence shown here is derived from an EMBL/GenBank/DDBJ whole genome shotgun (WGS) entry which is preliminary data.</text>
</comment>
<feature type="transmembrane region" description="Helical" evidence="1">
    <location>
        <begin position="43"/>
        <end position="67"/>
    </location>
</feature>
<reference evidence="2" key="2">
    <citation type="submission" date="2023-04" db="EMBL/GenBank/DDBJ databases">
        <title>Paracnuella aquatica gen. nov., sp. nov., a member of the family Chitinophagaceae isolated from a hot spring.</title>
        <authorList>
            <person name="Wang C."/>
        </authorList>
    </citation>
    <scope>NUCLEOTIDE SEQUENCE</scope>
    <source>
        <strain evidence="2">LB-8</strain>
    </source>
</reference>
<dbReference type="InterPro" id="IPR049211">
    <property type="entry name" value="DUF6814"/>
</dbReference>
<evidence type="ECO:0000313" key="3">
    <source>
        <dbReference type="Proteomes" id="UP001155483"/>
    </source>
</evidence>
<evidence type="ECO:0000313" key="2">
    <source>
        <dbReference type="EMBL" id="MCU7552041.1"/>
    </source>
</evidence>
<proteinExistence type="predicted"/>
<sequence>MDKLKRIVGIAWMTIGLASIIVLIAGAVMNIDVHGKSDINKPVPWLIIITIFTPISIGLIIFGWYALKGEYDGVIKT</sequence>
<keyword evidence="1" id="KW-0472">Membrane</keyword>